<dbReference type="Gene3D" id="1.25.10.10">
    <property type="entry name" value="Leucine-rich Repeat Variant"/>
    <property type="match status" value="4"/>
</dbReference>
<dbReference type="GO" id="GO:0005737">
    <property type="term" value="C:cytoplasm"/>
    <property type="evidence" value="ECO:0007669"/>
    <property type="project" value="TreeGrafter"/>
</dbReference>
<dbReference type="Proteomes" id="UP000005408">
    <property type="component" value="Unassembled WGS sequence"/>
</dbReference>
<dbReference type="OMA" id="AFQGPWA"/>
<evidence type="ECO:0000313" key="5">
    <source>
        <dbReference type="Proteomes" id="UP000005408"/>
    </source>
</evidence>
<dbReference type="HOGENOM" id="CLU_010823_1_0_1"/>
<sequence length="828" mass="94058">MACVDQNSNAVLQGIARHINCLGEENRNTRKKALEGIKKDTLQRKPALESTELQLVFSEVAKPLLKVFSDPVEKCRELSIIIIREFMEKVEKPDESLPYVMPVLVLRLGQQELTEPSEEIRLMLVEFLTQIVEYSGKRLSVYLDDLIRILQRTIIDPFPDVKKESCRCTSKVAKAIPEYFHMQSESLISPLLMTITHQHAKVRSLVVETIGSVMQYGNSKSMEKVVPHLAQRLFDDSPVVRKAVVKIVGNWLLDLPDRYSFHHKLIPLLLTGLADSQPEIAELADTLWYDTGLKYEKENEEELKDKLDFSKEKPAHYPSNVERPNLGCRVLMMRHLSKILPALMKDVTDWVVATRLKSAALLYWLLLNAEDYVTQHMAVLTTGMYRACVDEEAQVVKDVQRAAELVGYFVSPEVWCKMILANVKSMQSFSPVMILASVIRGSERTALRPYLPKIVSTLNDSDICFTTQVQMQAQLLNCTAAILQVSEEDCAGISQLLFNLLLTVLCQNEETHGQVNELLDSLCKVQVLESRQELYSRHTKPLINQLKESANMWTVHSTERLLFDTLLIECGPVVGDILDEVMPIFVTNLDTDKDPELRLKFFSLLSRLVISAGSTLDSCHKFGEFAVIVVKDIIIPNCVWKAGRVAGAIRTTATSCVWALLQSGVLSKDKLMPVVEDLLTQMITTMDDDNKSTRLICCRVMTRLFDLIGMELGQDRLHNMYPDLLKRLDDSSDEVRITVSKTFLAYFDCFENGYDVILYRAHLEAIYKGLLVHLDDPEQKIQEAILEVLKKSGSICPTMLLQEVEEVKHKHRSSVYCNKLMEYLKGLL</sequence>
<protein>
    <submittedName>
        <fullName evidence="4">Cnd1 domain-containing protein</fullName>
    </submittedName>
    <submittedName>
        <fullName evidence="3">HEAT repeat-containing protein 2</fullName>
    </submittedName>
</protein>
<gene>
    <name evidence="3" type="ORF">CGI_10009552</name>
</gene>
<dbReference type="EnsemblMetazoa" id="G2539.1">
    <property type="protein sequence ID" value="G2539.1:cds"/>
    <property type="gene ID" value="G2539"/>
</dbReference>
<feature type="domain" description="Dynein axonemal assembly factor 5 HEAT-repeat" evidence="1">
    <location>
        <begin position="316"/>
        <end position="506"/>
    </location>
</feature>
<dbReference type="KEGG" id="crg:105339120"/>
<evidence type="ECO:0000313" key="4">
    <source>
        <dbReference type="EnsemblMetazoa" id="G2539.1:cds"/>
    </source>
</evidence>
<evidence type="ECO:0000259" key="2">
    <source>
        <dbReference type="Pfam" id="PF25757"/>
    </source>
</evidence>
<dbReference type="FunCoup" id="K1P6F0">
    <property type="interactions" value="529"/>
</dbReference>
<dbReference type="GO" id="GO:0003341">
    <property type="term" value="P:cilium movement"/>
    <property type="evidence" value="ECO:0007669"/>
    <property type="project" value="TreeGrafter"/>
</dbReference>
<dbReference type="FunFam" id="1.25.10.10:FF:000746">
    <property type="entry name" value="Dynein assembly factor 5, axonemal"/>
    <property type="match status" value="1"/>
</dbReference>
<dbReference type="Pfam" id="PF24573">
    <property type="entry name" value="HEAT_DAAF5"/>
    <property type="match status" value="1"/>
</dbReference>
<dbReference type="GO" id="GO:0036159">
    <property type="term" value="P:inner dynein arm assembly"/>
    <property type="evidence" value="ECO:0007669"/>
    <property type="project" value="TreeGrafter"/>
</dbReference>
<feature type="domain" description="Dynein axonemal assembly factor 5 TPR repeats" evidence="2">
    <location>
        <begin position="21"/>
        <end position="306"/>
    </location>
</feature>
<evidence type="ECO:0000313" key="3">
    <source>
        <dbReference type="EMBL" id="EKC19157.1"/>
    </source>
</evidence>
<dbReference type="OrthoDB" id="413572at2759"/>
<dbReference type="EnsemblMetazoa" id="G2539.2">
    <property type="protein sequence ID" value="G2539.2:cds"/>
    <property type="gene ID" value="G2539"/>
</dbReference>
<reference evidence="4" key="2">
    <citation type="submission" date="2022-08" db="UniProtKB">
        <authorList>
            <consortium name="EnsemblMetazoa"/>
        </authorList>
    </citation>
    <scope>IDENTIFICATION</scope>
    <source>
        <strain evidence="4">05x7-T-G4-1.051#20</strain>
    </source>
</reference>
<dbReference type="EMBL" id="JH815900">
    <property type="protein sequence ID" value="EKC19157.1"/>
    <property type="molecule type" value="Genomic_DNA"/>
</dbReference>
<keyword evidence="5" id="KW-1185">Reference proteome</keyword>
<dbReference type="InterPro" id="IPR011989">
    <property type="entry name" value="ARM-like"/>
</dbReference>
<accession>K1P6F0</accession>
<dbReference type="InterPro" id="IPR056497">
    <property type="entry name" value="HEAT_DAAF5"/>
</dbReference>
<evidence type="ECO:0000259" key="1">
    <source>
        <dbReference type="Pfam" id="PF24573"/>
    </source>
</evidence>
<dbReference type="PANTHER" id="PTHR16216:SF2">
    <property type="entry name" value="DYNEIN AXONEMAL ASSEMBLY FACTOR 5"/>
    <property type="match status" value="1"/>
</dbReference>
<dbReference type="Pfam" id="PF25757">
    <property type="entry name" value="TPR_DNAAF5"/>
    <property type="match status" value="1"/>
</dbReference>
<dbReference type="PANTHER" id="PTHR16216">
    <property type="entry name" value="DYNEIN ASSEMBLY FACTOR 5, AXONEMAL"/>
    <property type="match status" value="1"/>
</dbReference>
<dbReference type="GO" id="GO:0045505">
    <property type="term" value="F:dynein intermediate chain binding"/>
    <property type="evidence" value="ECO:0007669"/>
    <property type="project" value="TreeGrafter"/>
</dbReference>
<dbReference type="InterPro" id="IPR016024">
    <property type="entry name" value="ARM-type_fold"/>
</dbReference>
<proteinExistence type="predicted"/>
<organism evidence="3">
    <name type="scientific">Magallana gigas</name>
    <name type="common">Pacific oyster</name>
    <name type="synonym">Crassostrea gigas</name>
    <dbReference type="NCBI Taxonomy" id="29159"/>
    <lineage>
        <taxon>Eukaryota</taxon>
        <taxon>Metazoa</taxon>
        <taxon>Spiralia</taxon>
        <taxon>Lophotrochozoa</taxon>
        <taxon>Mollusca</taxon>
        <taxon>Bivalvia</taxon>
        <taxon>Autobranchia</taxon>
        <taxon>Pteriomorphia</taxon>
        <taxon>Ostreida</taxon>
        <taxon>Ostreoidea</taxon>
        <taxon>Ostreidae</taxon>
        <taxon>Magallana</taxon>
    </lineage>
</organism>
<dbReference type="SUPFAM" id="SSF48371">
    <property type="entry name" value="ARM repeat"/>
    <property type="match status" value="1"/>
</dbReference>
<dbReference type="GO" id="GO:0036158">
    <property type="term" value="P:outer dynein arm assembly"/>
    <property type="evidence" value="ECO:0007669"/>
    <property type="project" value="TreeGrafter"/>
</dbReference>
<name>K1P6F0_MAGGI</name>
<dbReference type="AlphaFoldDB" id="K1P6F0"/>
<reference evidence="3" key="1">
    <citation type="journal article" date="2012" name="Nature">
        <title>The oyster genome reveals stress adaptation and complexity of shell formation.</title>
        <authorList>
            <person name="Zhang G."/>
            <person name="Fang X."/>
            <person name="Guo X."/>
            <person name="Li L."/>
            <person name="Luo R."/>
            <person name="Xu F."/>
            <person name="Yang P."/>
            <person name="Zhang L."/>
            <person name="Wang X."/>
            <person name="Qi H."/>
            <person name="Xiong Z."/>
            <person name="Que H."/>
            <person name="Xie Y."/>
            <person name="Holland P.W."/>
            <person name="Paps J."/>
            <person name="Zhu Y."/>
            <person name="Wu F."/>
            <person name="Chen Y."/>
            <person name="Wang J."/>
            <person name="Peng C."/>
            <person name="Meng J."/>
            <person name="Yang L."/>
            <person name="Liu J."/>
            <person name="Wen B."/>
            <person name="Zhang N."/>
            <person name="Huang Z."/>
            <person name="Zhu Q."/>
            <person name="Feng Y."/>
            <person name="Mount A."/>
            <person name="Hedgecock D."/>
            <person name="Xu Z."/>
            <person name="Liu Y."/>
            <person name="Domazet-Loso T."/>
            <person name="Du Y."/>
            <person name="Sun X."/>
            <person name="Zhang S."/>
            <person name="Liu B."/>
            <person name="Cheng P."/>
            <person name="Jiang X."/>
            <person name="Li J."/>
            <person name="Fan D."/>
            <person name="Wang W."/>
            <person name="Fu W."/>
            <person name="Wang T."/>
            <person name="Wang B."/>
            <person name="Zhang J."/>
            <person name="Peng Z."/>
            <person name="Li Y."/>
            <person name="Li N."/>
            <person name="Wang J."/>
            <person name="Chen M."/>
            <person name="He Y."/>
            <person name="Tan F."/>
            <person name="Song X."/>
            <person name="Zheng Q."/>
            <person name="Huang R."/>
            <person name="Yang H."/>
            <person name="Du X."/>
            <person name="Chen L."/>
            <person name="Yang M."/>
            <person name="Gaffney P.M."/>
            <person name="Wang S."/>
            <person name="Luo L."/>
            <person name="She Z."/>
            <person name="Ming Y."/>
            <person name="Huang W."/>
            <person name="Zhang S."/>
            <person name="Huang B."/>
            <person name="Zhang Y."/>
            <person name="Qu T."/>
            <person name="Ni P."/>
            <person name="Miao G."/>
            <person name="Wang J."/>
            <person name="Wang Q."/>
            <person name="Steinberg C.E."/>
            <person name="Wang H."/>
            <person name="Li N."/>
            <person name="Qian L."/>
            <person name="Zhang G."/>
            <person name="Li Y."/>
            <person name="Yang H."/>
            <person name="Liu X."/>
            <person name="Wang J."/>
            <person name="Yin Y."/>
            <person name="Wang J."/>
        </authorList>
    </citation>
    <scope>NUCLEOTIDE SEQUENCE [LARGE SCALE GENOMIC DNA]</scope>
    <source>
        <strain evidence="3">05x7-T-G4-1.051#20</strain>
    </source>
</reference>
<dbReference type="InterPro" id="IPR052623">
    <property type="entry name" value="DAAF5"/>
</dbReference>
<dbReference type="InterPro" id="IPR057978">
    <property type="entry name" value="TPR_DAAF5"/>
</dbReference>